<dbReference type="OrthoDB" id="3253083at2759"/>
<dbReference type="GO" id="GO:0042796">
    <property type="term" value="P:snRNA transcription by RNA polymerase III"/>
    <property type="evidence" value="ECO:0007669"/>
    <property type="project" value="TreeGrafter"/>
</dbReference>
<reference evidence="2 3" key="1">
    <citation type="journal article" date="2018" name="Sci. Rep.">
        <title>Genome sequence of the cauliflower mushroom Sparassis crispa (Hanabiratake) and its association with beneficial usage.</title>
        <authorList>
            <person name="Kiyama R."/>
            <person name="Furutani Y."/>
            <person name="Kawaguchi K."/>
            <person name="Nakanishi T."/>
        </authorList>
    </citation>
    <scope>NUCLEOTIDE SEQUENCE [LARGE SCALE GENOMIC DNA]</scope>
</reference>
<dbReference type="GO" id="GO:0043565">
    <property type="term" value="F:sequence-specific DNA binding"/>
    <property type="evidence" value="ECO:0007669"/>
    <property type="project" value="TreeGrafter"/>
</dbReference>
<dbReference type="RefSeq" id="XP_027608948.1">
    <property type="nucleotide sequence ID" value="XM_027753147.1"/>
</dbReference>
<name>A0A401G789_9APHY</name>
<gene>
    <name evidence="2" type="ORF">SCP_0109170</name>
</gene>
<dbReference type="PANTHER" id="PTHR15131">
    <property type="entry name" value="SMALL NUCLEAR RNA ACTIVATING COMPLEX, POLYPEPTIDE 1"/>
    <property type="match status" value="1"/>
</dbReference>
<evidence type="ECO:0000256" key="1">
    <source>
        <dbReference type="SAM" id="MobiDB-lite"/>
    </source>
</evidence>
<proteinExistence type="predicted"/>
<comment type="caution">
    <text evidence="2">The sequence shown here is derived from an EMBL/GenBank/DDBJ whole genome shotgun (WGS) entry which is preliminary data.</text>
</comment>
<dbReference type="STRING" id="139825.A0A401G789"/>
<dbReference type="AlphaFoldDB" id="A0A401G789"/>
<feature type="compositionally biased region" description="Polar residues" evidence="1">
    <location>
        <begin position="206"/>
        <end position="218"/>
    </location>
</feature>
<protein>
    <submittedName>
        <fullName evidence="2">Uncharacterized protein</fullName>
    </submittedName>
</protein>
<dbReference type="PANTHER" id="PTHR15131:SF3">
    <property type="entry name" value="SNRNA-ACTIVATING PROTEIN COMPLEX SUBUNIT 1"/>
    <property type="match status" value="1"/>
</dbReference>
<dbReference type="GeneID" id="38774952"/>
<organism evidence="2 3">
    <name type="scientific">Sparassis crispa</name>
    <dbReference type="NCBI Taxonomy" id="139825"/>
    <lineage>
        <taxon>Eukaryota</taxon>
        <taxon>Fungi</taxon>
        <taxon>Dikarya</taxon>
        <taxon>Basidiomycota</taxon>
        <taxon>Agaricomycotina</taxon>
        <taxon>Agaricomycetes</taxon>
        <taxon>Polyporales</taxon>
        <taxon>Sparassidaceae</taxon>
        <taxon>Sparassis</taxon>
    </lineage>
</organism>
<dbReference type="GO" id="GO:0019185">
    <property type="term" value="C:snRNA-activating protein complex"/>
    <property type="evidence" value="ECO:0007669"/>
    <property type="project" value="TreeGrafter"/>
</dbReference>
<keyword evidence="3" id="KW-1185">Reference proteome</keyword>
<dbReference type="Pfam" id="PF09808">
    <property type="entry name" value="SNAPC1"/>
    <property type="match status" value="1"/>
</dbReference>
<dbReference type="GO" id="GO:0042795">
    <property type="term" value="P:snRNA transcription by RNA polymerase II"/>
    <property type="evidence" value="ECO:0007669"/>
    <property type="project" value="TreeGrafter"/>
</dbReference>
<feature type="compositionally biased region" description="Basic residues" evidence="1">
    <location>
        <begin position="220"/>
        <end position="235"/>
    </location>
</feature>
<feature type="region of interest" description="Disordered" evidence="1">
    <location>
        <begin position="204"/>
        <end position="235"/>
    </location>
</feature>
<evidence type="ECO:0000313" key="3">
    <source>
        <dbReference type="Proteomes" id="UP000287166"/>
    </source>
</evidence>
<evidence type="ECO:0000313" key="2">
    <source>
        <dbReference type="EMBL" id="GBE78035.1"/>
    </source>
</evidence>
<sequence>MSTSPAPSASRGDITLQPSYFTSSLYVGPLREDISRLIYAFSEQYVGPQQPCQPFALFKKLWTDLGWSWIHFKVFDARARETFIDVTERLFLERMADTEPPLARVIALFALYTFYSTQPSTSTPALRCSKYLDVPIDAYTSIITLPSTLIEPGLHPLQPYVIHLLTTLIDSQAFHILPRSELRPFNPSVLPREIFVQDGEEPTALTGLTSDETASSFARPQKKKGRPSRREKAKKAKDALVALEKYVEKNSVPSSGSGLLQSGMQSAWSTPVPSQVTHTLLTHPPTTTRNNYRAHKMQLLDVLDPYTGAPSSSTGAVEGTATWKALEKANEALLARLREIDALAAEKGLEVGGEGGEKTGLARVEKAAKELHERSGASPWARGGILGLLEGAGLDFSEEGDVGGSGEMDGTGG</sequence>
<dbReference type="Proteomes" id="UP000287166">
    <property type="component" value="Unassembled WGS sequence"/>
</dbReference>
<dbReference type="InterPro" id="IPR019188">
    <property type="entry name" value="SNAPC1"/>
</dbReference>
<accession>A0A401G789</accession>
<dbReference type="EMBL" id="BFAD01000001">
    <property type="protein sequence ID" value="GBE78035.1"/>
    <property type="molecule type" value="Genomic_DNA"/>
</dbReference>
<dbReference type="InParanoid" id="A0A401G789"/>